<dbReference type="GO" id="GO:0007099">
    <property type="term" value="P:centriole replication"/>
    <property type="evidence" value="ECO:0007669"/>
    <property type="project" value="TreeGrafter"/>
</dbReference>
<dbReference type="GO" id="GO:0005814">
    <property type="term" value="C:centriole"/>
    <property type="evidence" value="ECO:0007669"/>
    <property type="project" value="UniProtKB-SubCell"/>
</dbReference>
<reference evidence="12" key="1">
    <citation type="journal article" date="2013" name="Nat. Genet.">
        <title>The duck genome and transcriptome provide insight into an avian influenza virus reservoir species.</title>
        <authorList>
            <person name="Huang Y."/>
            <person name="Li Y."/>
            <person name="Burt D.W."/>
            <person name="Chen H."/>
            <person name="Zhang Y."/>
            <person name="Qian W."/>
            <person name="Kim H."/>
            <person name="Gan S."/>
            <person name="Zhao Y."/>
            <person name="Li J."/>
            <person name="Yi K."/>
            <person name="Feng H."/>
            <person name="Zhu P."/>
            <person name="Li B."/>
            <person name="Liu Q."/>
            <person name="Fairley S."/>
            <person name="Magor K.E."/>
            <person name="Du Z."/>
            <person name="Hu X."/>
            <person name="Goodman L."/>
            <person name="Tafer H."/>
            <person name="Vignal A."/>
            <person name="Lee T."/>
            <person name="Kim K.W."/>
            <person name="Sheng Z."/>
            <person name="An Y."/>
            <person name="Searle S."/>
            <person name="Herrero J."/>
            <person name="Groenen M.A."/>
            <person name="Crooijmans R.P."/>
            <person name="Faraut T."/>
            <person name="Cai Q."/>
            <person name="Webster R.G."/>
            <person name="Aldridge J.R."/>
            <person name="Warren W.C."/>
            <person name="Bartschat S."/>
            <person name="Kehr S."/>
            <person name="Marz M."/>
            <person name="Stadler P.F."/>
            <person name="Smith J."/>
            <person name="Kraus R.H."/>
            <person name="Zhao Y."/>
            <person name="Ren L."/>
            <person name="Fei J."/>
            <person name="Morisson M."/>
            <person name="Kaiser P."/>
            <person name="Griffin D.K."/>
            <person name="Rao M."/>
            <person name="Pitel F."/>
            <person name="Wang J."/>
            <person name="Li N."/>
        </authorList>
    </citation>
    <scope>NUCLEOTIDE SEQUENCE [LARGE SCALE GENOMIC DNA]</scope>
</reference>
<feature type="region of interest" description="Disordered" evidence="9">
    <location>
        <begin position="302"/>
        <end position="370"/>
    </location>
</feature>
<gene>
    <name evidence="11" type="ORF">Anapl_09081</name>
</gene>
<name>R0JEQ8_ANAPL</name>
<feature type="compositionally biased region" description="Basic and acidic residues" evidence="9">
    <location>
        <begin position="171"/>
        <end position="182"/>
    </location>
</feature>
<protein>
    <recommendedName>
        <fullName evidence="4">Centrosomal protein of 44 kDa</fullName>
    </recommendedName>
</protein>
<dbReference type="InterPro" id="IPR029157">
    <property type="entry name" value="CEP44_CC"/>
</dbReference>
<dbReference type="GO" id="GO:0000922">
    <property type="term" value="C:spindle pole"/>
    <property type="evidence" value="ECO:0007669"/>
    <property type="project" value="UniProtKB-SubCell"/>
</dbReference>
<organism evidence="11 12">
    <name type="scientific">Anas platyrhynchos</name>
    <name type="common">Mallard</name>
    <name type="synonym">Anas boschas</name>
    <dbReference type="NCBI Taxonomy" id="8839"/>
    <lineage>
        <taxon>Eukaryota</taxon>
        <taxon>Metazoa</taxon>
        <taxon>Chordata</taxon>
        <taxon>Craniata</taxon>
        <taxon>Vertebrata</taxon>
        <taxon>Euteleostomi</taxon>
        <taxon>Archelosauria</taxon>
        <taxon>Archosauria</taxon>
        <taxon>Dinosauria</taxon>
        <taxon>Saurischia</taxon>
        <taxon>Theropoda</taxon>
        <taxon>Coelurosauria</taxon>
        <taxon>Aves</taxon>
        <taxon>Neognathae</taxon>
        <taxon>Galloanserae</taxon>
        <taxon>Anseriformes</taxon>
        <taxon>Anatidae</taxon>
        <taxon>Anatinae</taxon>
        <taxon>Anas</taxon>
    </lineage>
</organism>
<feature type="region of interest" description="Disordered" evidence="9">
    <location>
        <begin position="155"/>
        <end position="182"/>
    </location>
</feature>
<keyword evidence="12" id="KW-1185">Reference proteome</keyword>
<evidence type="ECO:0000256" key="2">
    <source>
        <dbReference type="ARBA" id="ARBA00004214"/>
    </source>
</evidence>
<proteinExistence type="predicted"/>
<evidence type="ECO:0000256" key="4">
    <source>
        <dbReference type="ARBA" id="ARBA00014053"/>
    </source>
</evidence>
<dbReference type="GO" id="GO:0030496">
    <property type="term" value="C:midbody"/>
    <property type="evidence" value="ECO:0007669"/>
    <property type="project" value="UniProtKB-SubCell"/>
</dbReference>
<keyword evidence="6" id="KW-0175">Coiled coil</keyword>
<feature type="domain" description="Centrosomal CEP44" evidence="10">
    <location>
        <begin position="5"/>
        <end position="129"/>
    </location>
</feature>
<evidence type="ECO:0000313" key="11">
    <source>
        <dbReference type="EMBL" id="EOA95745.1"/>
    </source>
</evidence>
<dbReference type="InterPro" id="IPR033603">
    <property type="entry name" value="CEP44"/>
</dbReference>
<keyword evidence="7" id="KW-0206">Cytoskeleton</keyword>
<feature type="compositionally biased region" description="Basic and acidic residues" evidence="9">
    <location>
        <begin position="315"/>
        <end position="324"/>
    </location>
</feature>
<evidence type="ECO:0000256" key="6">
    <source>
        <dbReference type="ARBA" id="ARBA00023054"/>
    </source>
</evidence>
<evidence type="ECO:0000313" key="12">
    <source>
        <dbReference type="Proteomes" id="UP000296049"/>
    </source>
</evidence>
<evidence type="ECO:0000259" key="10">
    <source>
        <dbReference type="Pfam" id="PF15007"/>
    </source>
</evidence>
<dbReference type="GO" id="GO:0010457">
    <property type="term" value="P:centriole-centriole cohesion"/>
    <property type="evidence" value="ECO:0007669"/>
    <property type="project" value="TreeGrafter"/>
</dbReference>
<sequence length="370" mass="42068">MATGDLKGSLRKIEQGLRLLNYPRDVDYTMLVKGDPTSFLPIISYCFTSFSTQIAELLVKCDVELTAKSDLRFIEAIYKLLRDQFQYKPVLTKQQFLQLGFAERKIQIVCDIINCVVKKHKELSNLNKVKSQMRKKLRPLKCEIWSNCGTVPAGPNGSAVNSKQHAQKVPQVERHSGSEVSDDLHPAPLCSAPLHPPPLPDEGGNEELCIDDDVVEVKCEQVIEDNSQIEFLRTQLADCQEKLHKLDWIEDRLHAVEERLKGKITIDEKDWNNLLSRVLLLETELLVQSRKRDLSSEFSNVCQERTSNTFPDSPDTERKEEMPESLHQSSGYSSLLSTDASPKAMTINSHGLTDISKETTRERMERISKM</sequence>
<feature type="compositionally biased region" description="Polar residues" evidence="9">
    <location>
        <begin position="302"/>
        <end position="311"/>
    </location>
</feature>
<dbReference type="Proteomes" id="UP000296049">
    <property type="component" value="Unassembled WGS sequence"/>
</dbReference>
<dbReference type="GO" id="GO:0005813">
    <property type="term" value="C:centrosome"/>
    <property type="evidence" value="ECO:0007669"/>
    <property type="project" value="TreeGrafter"/>
</dbReference>
<feature type="compositionally biased region" description="Basic and acidic residues" evidence="9">
    <location>
        <begin position="355"/>
        <end position="370"/>
    </location>
</feature>
<evidence type="ECO:0000256" key="1">
    <source>
        <dbReference type="ARBA" id="ARBA00004114"/>
    </source>
</evidence>
<comment type="function">
    <text evidence="8">Centriole-enriched microtubule-binding protein involved in centriole biogenesis. In collaboration with CEP295 and POC1B, is required for the centriole-to-centrosome conversion by ensuring the formation of bona fide centriole wall. Functions as a linker component that maintains centrosome cohesion. Associates with CROCC and regulates its stability and localization to the centrosome.</text>
</comment>
<keyword evidence="5" id="KW-0963">Cytoplasm</keyword>
<dbReference type="Pfam" id="PF15007">
    <property type="entry name" value="CEP44"/>
    <property type="match status" value="1"/>
</dbReference>
<evidence type="ECO:0000256" key="7">
    <source>
        <dbReference type="ARBA" id="ARBA00023212"/>
    </source>
</evidence>
<feature type="compositionally biased region" description="Polar residues" evidence="9">
    <location>
        <begin position="326"/>
        <end position="351"/>
    </location>
</feature>
<dbReference type="PANTHER" id="PTHR31477">
    <property type="entry name" value="CENTROSOMAL PROTEIN OF 44 KDA"/>
    <property type="match status" value="1"/>
</dbReference>
<dbReference type="AlphaFoldDB" id="R0JEQ8"/>
<evidence type="ECO:0000256" key="3">
    <source>
        <dbReference type="ARBA" id="ARBA00004647"/>
    </source>
</evidence>
<evidence type="ECO:0000256" key="8">
    <source>
        <dbReference type="ARBA" id="ARBA00046235"/>
    </source>
</evidence>
<feature type="non-terminal residue" evidence="11">
    <location>
        <position position="370"/>
    </location>
</feature>
<evidence type="ECO:0000256" key="9">
    <source>
        <dbReference type="SAM" id="MobiDB-lite"/>
    </source>
</evidence>
<dbReference type="PANTHER" id="PTHR31477:SF1">
    <property type="entry name" value="CENTROSOMAL PROTEIN OF 44 KDA"/>
    <property type="match status" value="1"/>
</dbReference>
<comment type="subcellular location">
    <subcellularLocation>
        <location evidence="1">Cytoplasm</location>
        <location evidence="1">Cytoskeleton</location>
        <location evidence="1">Microtubule organizing center</location>
        <location evidence="1">Centrosome</location>
        <location evidence="1">Centriole</location>
    </subcellularLocation>
    <subcellularLocation>
        <location evidence="3">Cytoplasm</location>
        <location evidence="3">Cytoskeleton</location>
        <location evidence="3">Spindle pole</location>
    </subcellularLocation>
    <subcellularLocation>
        <location evidence="2">Midbody</location>
    </subcellularLocation>
</comment>
<accession>R0JEQ8</accession>
<evidence type="ECO:0000256" key="5">
    <source>
        <dbReference type="ARBA" id="ARBA00022490"/>
    </source>
</evidence>
<dbReference type="EMBL" id="KB744195">
    <property type="protein sequence ID" value="EOA95745.1"/>
    <property type="molecule type" value="Genomic_DNA"/>
</dbReference>